<reference evidence="1 2" key="1">
    <citation type="journal article" date="2014" name="Int. J. Syst. Evol. Microbiol.">
        <title>Complete genome sequence of Corynebacterium casei LMG S-19264T (=DSM 44701T), isolated from a smear-ripened cheese.</title>
        <authorList>
            <consortium name="US DOE Joint Genome Institute (JGI-PGF)"/>
            <person name="Walter F."/>
            <person name="Albersmeier A."/>
            <person name="Kalinowski J."/>
            <person name="Ruckert C."/>
        </authorList>
    </citation>
    <scope>NUCLEOTIDE SEQUENCE [LARGE SCALE GENOMIC DNA]</scope>
    <source>
        <strain evidence="1 2">IBRC-M 10912</strain>
    </source>
</reference>
<dbReference type="InterPro" id="IPR055989">
    <property type="entry name" value="DUF7567"/>
</dbReference>
<organism evidence="1 2">
    <name type="scientific">Natribaculum luteum</name>
    <dbReference type="NCBI Taxonomy" id="1586232"/>
    <lineage>
        <taxon>Archaea</taxon>
        <taxon>Methanobacteriati</taxon>
        <taxon>Methanobacteriota</taxon>
        <taxon>Stenosarchaea group</taxon>
        <taxon>Halobacteria</taxon>
        <taxon>Halobacteriales</taxon>
        <taxon>Natrialbaceae</taxon>
        <taxon>Natribaculum</taxon>
    </lineage>
</organism>
<gene>
    <name evidence="1" type="ORF">ACFOZ7_12015</name>
</gene>
<evidence type="ECO:0000313" key="2">
    <source>
        <dbReference type="Proteomes" id="UP001595821"/>
    </source>
</evidence>
<accession>A0ABD5P013</accession>
<dbReference type="GeneID" id="71852752"/>
<proteinExistence type="predicted"/>
<dbReference type="RefSeq" id="WP_246974802.1">
    <property type="nucleotide sequence ID" value="NZ_CP095397.1"/>
</dbReference>
<evidence type="ECO:0000313" key="1">
    <source>
        <dbReference type="EMBL" id="MFC4247684.1"/>
    </source>
</evidence>
<dbReference type="EMBL" id="JBHSDJ010000088">
    <property type="protein sequence ID" value="MFC4247684.1"/>
    <property type="molecule type" value="Genomic_DNA"/>
</dbReference>
<name>A0ABD5P013_9EURY</name>
<comment type="caution">
    <text evidence="1">The sequence shown here is derived from an EMBL/GenBank/DDBJ whole genome shotgun (WGS) entry which is preliminary data.</text>
</comment>
<protein>
    <submittedName>
        <fullName evidence="1">Uncharacterized protein</fullName>
    </submittedName>
</protein>
<dbReference type="AlphaFoldDB" id="A0ABD5P013"/>
<dbReference type="Proteomes" id="UP001595821">
    <property type="component" value="Unassembled WGS sequence"/>
</dbReference>
<dbReference type="Pfam" id="PF24451">
    <property type="entry name" value="DUF7567"/>
    <property type="match status" value="1"/>
</dbReference>
<sequence length="131" mass="15204">MSLEVLDRHGEALFEFLWWPVCGHEIFSHIPFEGVFYKNCSTQVELQESRETRGYEEAVLARFDIATTWKLHVDEKLRHDLPDGSARVKVLGAPDTYEVDWWSPEPGEDWGPIERGEFDDVEEAEELSHLA</sequence>